<evidence type="ECO:0000259" key="1">
    <source>
        <dbReference type="PROSITE" id="PS51459"/>
    </source>
</evidence>
<dbReference type="Gene3D" id="1.10.3290.10">
    <property type="entry name" value="Fido-like domain"/>
    <property type="match status" value="1"/>
</dbReference>
<organism evidence="2 3">
    <name type="scientific">Nakamurella flavida</name>
    <dbReference type="NCBI Taxonomy" id="363630"/>
    <lineage>
        <taxon>Bacteria</taxon>
        <taxon>Bacillati</taxon>
        <taxon>Actinomycetota</taxon>
        <taxon>Actinomycetes</taxon>
        <taxon>Nakamurellales</taxon>
        <taxon>Nakamurellaceae</taxon>
        <taxon>Nakamurella</taxon>
    </lineage>
</organism>
<dbReference type="Proteomes" id="UP000663801">
    <property type="component" value="Unassembled WGS sequence"/>
</dbReference>
<evidence type="ECO:0000313" key="2">
    <source>
        <dbReference type="EMBL" id="MBM9476263.1"/>
    </source>
</evidence>
<dbReference type="AlphaFoldDB" id="A0A939C019"/>
<protein>
    <submittedName>
        <fullName evidence="2">Oxidoreductase</fullName>
    </submittedName>
</protein>
<keyword evidence="3" id="KW-1185">Reference proteome</keyword>
<gene>
    <name evidence="2" type="ORF">JL107_07405</name>
</gene>
<evidence type="ECO:0000313" key="3">
    <source>
        <dbReference type="Proteomes" id="UP000663801"/>
    </source>
</evidence>
<dbReference type="RefSeq" id="WP_205256343.1">
    <property type="nucleotide sequence ID" value="NZ_BAAAPV010000001.1"/>
</dbReference>
<dbReference type="InterPro" id="IPR036597">
    <property type="entry name" value="Fido-like_dom_sf"/>
</dbReference>
<sequence>MTAAWPDLLALPDVRAAAEQAETTVAAIYRHPANLRGWPRTAAAASVRAARASALLDGGPGRMDDEVAVVQDPVLAGALRVAAELAALVPVWRRAPLQALARLHTLAAADLVTEGELGRPREDAGPRARLVRVGRLVLDPPWPSAVTVAVVHAELLAVSPFVGANGVLARAAARLTAMTAGLDPRGLGVPEAGFLAAGPGYDAALEAYRIGAPDGVREWVLLCCRAQLQGAREARSVADTLA</sequence>
<reference evidence="2" key="1">
    <citation type="submission" date="2021-01" db="EMBL/GenBank/DDBJ databases">
        <title>KCTC 19127 draft genome.</title>
        <authorList>
            <person name="An D."/>
        </authorList>
    </citation>
    <scope>NUCLEOTIDE SEQUENCE</scope>
    <source>
        <strain evidence="2">KCTC 19127</strain>
    </source>
</reference>
<proteinExistence type="predicted"/>
<dbReference type="PROSITE" id="PS51459">
    <property type="entry name" value="FIDO"/>
    <property type="match status" value="1"/>
</dbReference>
<dbReference type="EMBL" id="JAERWL010000006">
    <property type="protein sequence ID" value="MBM9476263.1"/>
    <property type="molecule type" value="Genomic_DNA"/>
</dbReference>
<feature type="domain" description="Fido" evidence="1">
    <location>
        <begin position="95"/>
        <end position="222"/>
    </location>
</feature>
<name>A0A939C019_9ACTN</name>
<comment type="caution">
    <text evidence="2">The sequence shown here is derived from an EMBL/GenBank/DDBJ whole genome shotgun (WGS) entry which is preliminary data.</text>
</comment>
<dbReference type="InterPro" id="IPR003812">
    <property type="entry name" value="Fido"/>
</dbReference>
<accession>A0A939C019</accession>